<evidence type="ECO:0000313" key="1">
    <source>
        <dbReference type="EMBL" id="RZF37987.1"/>
    </source>
</evidence>
<proteinExistence type="predicted"/>
<name>A0A482WWM4_LAOST</name>
<protein>
    <submittedName>
        <fullName evidence="1">Uncharacterized protein</fullName>
    </submittedName>
</protein>
<sequence length="117" mass="13236">MSSITIPTYNNSQIELQPNVSLRIHLFMTHNITLKRAFVGGPVRECPSGMKHDENGVCRPISSNSATTQATYIIIRPEANTVPVIITRPPTTATSSRRTRRPTTYNRHVKNYYHSQQ</sequence>
<gene>
    <name evidence="1" type="ORF">LSTR_LSTR006386</name>
</gene>
<evidence type="ECO:0000313" key="2">
    <source>
        <dbReference type="Proteomes" id="UP000291343"/>
    </source>
</evidence>
<dbReference type="InParanoid" id="A0A482WWM4"/>
<dbReference type="EMBL" id="QKKF02022824">
    <property type="protein sequence ID" value="RZF37987.1"/>
    <property type="molecule type" value="Genomic_DNA"/>
</dbReference>
<comment type="caution">
    <text evidence="1">The sequence shown here is derived from an EMBL/GenBank/DDBJ whole genome shotgun (WGS) entry which is preliminary data.</text>
</comment>
<reference evidence="1 2" key="1">
    <citation type="journal article" date="2017" name="Gigascience">
        <title>Genome sequence of the small brown planthopper, Laodelphax striatellus.</title>
        <authorList>
            <person name="Zhu J."/>
            <person name="Jiang F."/>
            <person name="Wang X."/>
            <person name="Yang P."/>
            <person name="Bao Y."/>
            <person name="Zhao W."/>
            <person name="Wang W."/>
            <person name="Lu H."/>
            <person name="Wang Q."/>
            <person name="Cui N."/>
            <person name="Li J."/>
            <person name="Chen X."/>
            <person name="Luo L."/>
            <person name="Yu J."/>
            <person name="Kang L."/>
            <person name="Cui F."/>
        </authorList>
    </citation>
    <scope>NUCLEOTIDE SEQUENCE [LARGE SCALE GENOMIC DNA]</scope>
    <source>
        <strain evidence="1">Lst14</strain>
    </source>
</reference>
<dbReference type="Proteomes" id="UP000291343">
    <property type="component" value="Unassembled WGS sequence"/>
</dbReference>
<dbReference type="AlphaFoldDB" id="A0A482WWM4"/>
<keyword evidence="2" id="KW-1185">Reference proteome</keyword>
<organism evidence="1 2">
    <name type="scientific">Laodelphax striatellus</name>
    <name type="common">Small brown planthopper</name>
    <name type="synonym">Delphax striatella</name>
    <dbReference type="NCBI Taxonomy" id="195883"/>
    <lineage>
        <taxon>Eukaryota</taxon>
        <taxon>Metazoa</taxon>
        <taxon>Ecdysozoa</taxon>
        <taxon>Arthropoda</taxon>
        <taxon>Hexapoda</taxon>
        <taxon>Insecta</taxon>
        <taxon>Pterygota</taxon>
        <taxon>Neoptera</taxon>
        <taxon>Paraneoptera</taxon>
        <taxon>Hemiptera</taxon>
        <taxon>Auchenorrhyncha</taxon>
        <taxon>Fulgoroidea</taxon>
        <taxon>Delphacidae</taxon>
        <taxon>Criomorphinae</taxon>
        <taxon>Laodelphax</taxon>
    </lineage>
</organism>
<accession>A0A482WWM4</accession>